<dbReference type="Gene3D" id="3.40.50.720">
    <property type="entry name" value="NAD(P)-binding Rossmann-like Domain"/>
    <property type="match status" value="1"/>
</dbReference>
<organism evidence="8 9">
    <name type="scientific">Nonomuraea mangrovi</name>
    <dbReference type="NCBI Taxonomy" id="2316207"/>
    <lineage>
        <taxon>Bacteria</taxon>
        <taxon>Bacillati</taxon>
        <taxon>Actinomycetota</taxon>
        <taxon>Actinomycetes</taxon>
        <taxon>Streptosporangiales</taxon>
        <taxon>Streptosporangiaceae</taxon>
        <taxon>Nonomuraea</taxon>
    </lineage>
</organism>
<accession>A0ABW4T1E7</accession>
<dbReference type="GO" id="GO:0043737">
    <property type="term" value="F:deoxyribonuclease V activity"/>
    <property type="evidence" value="ECO:0007669"/>
    <property type="project" value="UniProtKB-EC"/>
</dbReference>
<evidence type="ECO:0000256" key="4">
    <source>
        <dbReference type="ARBA" id="ARBA00022759"/>
    </source>
</evidence>
<keyword evidence="6" id="KW-0479">Metal-binding</keyword>
<comment type="catalytic activity">
    <reaction evidence="6">
        <text>Endonucleolytic cleavage at apurinic or apyrimidinic sites to products with a 5'-phosphate.</text>
        <dbReference type="EC" id="3.1.21.7"/>
    </reaction>
</comment>
<evidence type="ECO:0000256" key="3">
    <source>
        <dbReference type="ARBA" id="ARBA00022722"/>
    </source>
</evidence>
<gene>
    <name evidence="6 8" type="primary">nfi</name>
    <name evidence="8" type="ORF">ACFSKW_23035</name>
</gene>
<keyword evidence="2 6" id="KW-0963">Cytoplasm</keyword>
<evidence type="ECO:0000259" key="7">
    <source>
        <dbReference type="Pfam" id="PF01370"/>
    </source>
</evidence>
<keyword evidence="3 6" id="KW-0540">Nuclease</keyword>
<proteinExistence type="inferred from homology"/>
<protein>
    <recommendedName>
        <fullName evidence="6">Endonuclease V</fullName>
        <ecNumber evidence="6">3.1.21.7</ecNumber>
    </recommendedName>
    <alternativeName>
        <fullName evidence="6">Deoxyinosine 3'endonuclease</fullName>
    </alternativeName>
    <alternativeName>
        <fullName evidence="6">Deoxyribonuclease V</fullName>
        <shortName evidence="6">DNase V</shortName>
    </alternativeName>
</protein>
<dbReference type="HAMAP" id="MF_00801">
    <property type="entry name" value="Endonuclease_5"/>
    <property type="match status" value="1"/>
</dbReference>
<dbReference type="InterPro" id="IPR007581">
    <property type="entry name" value="Endonuclease-V"/>
</dbReference>
<dbReference type="PANTHER" id="PTHR28511">
    <property type="entry name" value="ENDONUCLEASE V"/>
    <property type="match status" value="1"/>
</dbReference>
<feature type="binding site" evidence="6">
    <location>
        <position position="313"/>
    </location>
    <ligand>
        <name>Mg(2+)</name>
        <dbReference type="ChEBI" id="CHEBI:18420"/>
    </ligand>
</feature>
<dbReference type="RefSeq" id="WP_379574400.1">
    <property type="nucleotide sequence ID" value="NZ_JBHUFV010000033.1"/>
</dbReference>
<evidence type="ECO:0000256" key="1">
    <source>
        <dbReference type="ARBA" id="ARBA00004496"/>
    </source>
</evidence>
<evidence type="ECO:0000256" key="2">
    <source>
        <dbReference type="ARBA" id="ARBA00022490"/>
    </source>
</evidence>
<comment type="cofactor">
    <cofactor evidence="6">
        <name>Mg(2+)</name>
        <dbReference type="ChEBI" id="CHEBI:18420"/>
    </cofactor>
</comment>
<name>A0ABW4T1E7_9ACTN</name>
<keyword evidence="5 6" id="KW-0378">Hydrolase</keyword>
<dbReference type="PANTHER" id="PTHR28511:SF1">
    <property type="entry name" value="ENDONUCLEASE V"/>
    <property type="match status" value="1"/>
</dbReference>
<dbReference type="SUPFAM" id="SSF51735">
    <property type="entry name" value="NAD(P)-binding Rossmann-fold domains"/>
    <property type="match status" value="1"/>
</dbReference>
<evidence type="ECO:0000313" key="9">
    <source>
        <dbReference type="Proteomes" id="UP001597368"/>
    </source>
</evidence>
<dbReference type="EC" id="3.1.21.7" evidence="6"/>
<feature type="domain" description="NAD-dependent epimerase/dehydratase" evidence="7">
    <location>
        <begin position="28"/>
        <end position="178"/>
    </location>
</feature>
<keyword evidence="6" id="KW-0460">Magnesium</keyword>
<dbReference type="Proteomes" id="UP001597368">
    <property type="component" value="Unassembled WGS sequence"/>
</dbReference>
<comment type="function">
    <text evidence="6">DNA repair enzyme involved in the repair of deaminated bases. Selectively cleaves double-stranded DNA at the second phosphodiester bond 3' to a deoxyinosine leaving behind the intact lesion on the nicked DNA.</text>
</comment>
<dbReference type="Pfam" id="PF04493">
    <property type="entry name" value="Endonuclease_5"/>
    <property type="match status" value="1"/>
</dbReference>
<feature type="binding site" evidence="6">
    <location>
        <position position="245"/>
    </location>
    <ligand>
        <name>Mg(2+)</name>
        <dbReference type="ChEBI" id="CHEBI:18420"/>
    </ligand>
</feature>
<keyword evidence="9" id="KW-1185">Reference proteome</keyword>
<keyword evidence="6" id="KW-0227">DNA damage</keyword>
<evidence type="ECO:0000313" key="8">
    <source>
        <dbReference type="EMBL" id="MFD1934349.1"/>
    </source>
</evidence>
<dbReference type="Gene3D" id="3.30.2170.10">
    <property type="entry name" value="archaeoglobus fulgidus dsm 4304 superfamily"/>
    <property type="match status" value="1"/>
</dbReference>
<dbReference type="InterPro" id="IPR036291">
    <property type="entry name" value="NAD(P)-bd_dom_sf"/>
</dbReference>
<feature type="site" description="Interaction with target DNA" evidence="6">
    <location>
        <position position="283"/>
    </location>
</feature>
<dbReference type="EMBL" id="JBHUFV010000033">
    <property type="protein sequence ID" value="MFD1934349.1"/>
    <property type="molecule type" value="Genomic_DNA"/>
</dbReference>
<comment type="similarity">
    <text evidence="6">Belongs to the endonuclease V family.</text>
</comment>
<reference evidence="9" key="1">
    <citation type="journal article" date="2019" name="Int. J. Syst. Evol. Microbiol.">
        <title>The Global Catalogue of Microorganisms (GCM) 10K type strain sequencing project: providing services to taxonomists for standard genome sequencing and annotation.</title>
        <authorList>
            <consortium name="The Broad Institute Genomics Platform"/>
            <consortium name="The Broad Institute Genome Sequencing Center for Infectious Disease"/>
            <person name="Wu L."/>
            <person name="Ma J."/>
        </authorList>
    </citation>
    <scope>NUCLEOTIDE SEQUENCE [LARGE SCALE GENOMIC DNA]</scope>
    <source>
        <strain evidence="9">ICMP 6774ER</strain>
    </source>
</reference>
<dbReference type="Pfam" id="PF01370">
    <property type="entry name" value="Epimerase"/>
    <property type="match status" value="1"/>
</dbReference>
<sequence>MRVLLAGATGAIGVPLVRALTGAGHMTADAVLHEATALRGAAPRLKVGDPTNALRHTGTENLLAAARAVGARRLVTQSMILGYGYADHGDRVLTESDAFGLPRRSYADTVVAGCESTEQQAFGAGDVEGVALRYGLFYGPRAFSDMFADLMRKRRPCVPTGGGGTNCWIHVDDAARAWPLLPRAEFAPPSGVRSGRRTRLDVGMTSAHEWPTTIAEAEAVQERLRPLVDLDDEGPERVEFVAGLDVGYAADGDEVTGAVVVLEADTLRVVDSAVVRRRAAFPYVPGLFAFRELPPLLAAMEELTVTPGLLVCDGYGLAHPRRFGLACHLGVLTGLPVIGVAKTAFVGTHDDPAAERGSWSPILLDGEVVGRALRTRRGVKPVYVSQGHRIGLDRACAHVLRMAPAYRLPEPIRLADRLSRT</sequence>
<comment type="caution">
    <text evidence="8">The sequence shown here is derived from an EMBL/GenBank/DDBJ whole genome shotgun (WGS) entry which is preliminary data.</text>
</comment>
<keyword evidence="4 6" id="KW-0255">Endonuclease</keyword>
<dbReference type="InterPro" id="IPR001509">
    <property type="entry name" value="Epimerase_deHydtase"/>
</dbReference>
<keyword evidence="6" id="KW-0234">DNA repair</keyword>
<comment type="subcellular location">
    <subcellularLocation>
        <location evidence="1 6">Cytoplasm</location>
    </subcellularLocation>
</comment>
<evidence type="ECO:0000256" key="6">
    <source>
        <dbReference type="HAMAP-Rule" id="MF_00801"/>
    </source>
</evidence>
<dbReference type="NCBIfam" id="NF008629">
    <property type="entry name" value="PRK11617.1"/>
    <property type="match status" value="1"/>
</dbReference>
<dbReference type="CDD" id="cd06559">
    <property type="entry name" value="Endonuclease_V"/>
    <property type="match status" value="1"/>
</dbReference>
<evidence type="ECO:0000256" key="5">
    <source>
        <dbReference type="ARBA" id="ARBA00022801"/>
    </source>
</evidence>